<feature type="coiled-coil region" evidence="1">
    <location>
        <begin position="36"/>
        <end position="119"/>
    </location>
</feature>
<gene>
    <name evidence="4" type="ORF">DYL72_09000</name>
</gene>
<dbReference type="FunFam" id="2.70.70.10:FF:000003">
    <property type="entry name" value="Murein hydrolase activator EnvC"/>
    <property type="match status" value="1"/>
</dbReference>
<feature type="domain" description="M23ase beta-sheet core" evidence="3">
    <location>
        <begin position="284"/>
        <end position="377"/>
    </location>
</feature>
<feature type="signal peptide" evidence="2">
    <location>
        <begin position="1"/>
        <end position="37"/>
    </location>
</feature>
<dbReference type="PROSITE" id="PS51257">
    <property type="entry name" value="PROKAR_LIPOPROTEIN"/>
    <property type="match status" value="1"/>
</dbReference>
<name>A0A289G7F0_VIBAN</name>
<feature type="chain" id="PRO_5035257124" evidence="2">
    <location>
        <begin position="38"/>
        <end position="383"/>
    </location>
</feature>
<dbReference type="InterPro" id="IPR016047">
    <property type="entry name" value="M23ase_b-sheet_dom"/>
</dbReference>
<dbReference type="Proteomes" id="UP000256923">
    <property type="component" value="Chromosome 1"/>
</dbReference>
<feature type="coiled-coil region" evidence="1">
    <location>
        <begin position="160"/>
        <end position="194"/>
    </location>
</feature>
<dbReference type="InterPro" id="IPR011055">
    <property type="entry name" value="Dup_hybrid_motif"/>
</dbReference>
<dbReference type="CDD" id="cd12797">
    <property type="entry name" value="M23_peptidase"/>
    <property type="match status" value="1"/>
</dbReference>
<reference evidence="4 5" key="1">
    <citation type="submission" date="2018-12" db="EMBL/GenBank/DDBJ databases">
        <title>Characterization and Draft Genome of Vibrio anguillarum J360 Marine Pathogen Isolated from an Outbreak in Lumpfish (Cyclopterus lumpus).</title>
        <authorList>
            <person name="Vasquez J.I."/>
            <person name="Cao T."/>
            <person name="Chakraborty S."/>
            <person name="Gnanagobal H."/>
            <person name="Wescot J."/>
            <person name="Boyce D."/>
            <person name="Santander J."/>
        </authorList>
    </citation>
    <scope>NUCLEOTIDE SEQUENCE [LARGE SCALE GENOMIC DNA]</scope>
    <source>
        <strain evidence="4 5">J360</strain>
    </source>
</reference>
<proteinExistence type="predicted"/>
<keyword evidence="2" id="KW-0732">Signal</keyword>
<protein>
    <submittedName>
        <fullName evidence="4">Peptidase M23</fullName>
    </submittedName>
</protein>
<dbReference type="PANTHER" id="PTHR21666:SF270">
    <property type="entry name" value="MUREIN HYDROLASE ACTIVATOR ENVC"/>
    <property type="match status" value="1"/>
</dbReference>
<evidence type="ECO:0000259" key="3">
    <source>
        <dbReference type="Pfam" id="PF01551"/>
    </source>
</evidence>
<sequence length="383" mass="42642">MRNKPSPHPLTITTWWHALSLVMVLGLACLSSSPLMAATQQELKGVKGEISRQQQALNNRQKELDSLQNALKKQEVGISSLENQIKNTKSELVVANANIAKLKQKITALETQQTQQTAKLAQLIKTYYATQRATASSNILNNGVEEDRISQYYQHLAKARSQTIQQLELTQTELNESEKQLQLERDQIASLLEQQTQKRDTLAKTQSERRSTVGKIQKSISGDKVYLAELQRNETRLQAEIAKAAKRNAVLMDGLAPQKGKLPWPVKGKILHAFGTRQSGQIDWKGLVIDANYGQNVKAVYSGTVVFAEYLRGYGLVVLLDHGKGDMTLYGFNQSLLKKEGDKVTAGETIALAGDTGGQSQPALYFEIRRNSKAEDPTRWLSR</sequence>
<evidence type="ECO:0000256" key="2">
    <source>
        <dbReference type="SAM" id="SignalP"/>
    </source>
</evidence>
<evidence type="ECO:0000313" key="4">
    <source>
        <dbReference type="EMBL" id="AZS25156.1"/>
    </source>
</evidence>
<evidence type="ECO:0000256" key="1">
    <source>
        <dbReference type="SAM" id="Coils"/>
    </source>
</evidence>
<dbReference type="Pfam" id="PF01551">
    <property type="entry name" value="Peptidase_M23"/>
    <property type="match status" value="1"/>
</dbReference>
<keyword evidence="1" id="KW-0175">Coiled coil</keyword>
<dbReference type="Gene3D" id="6.10.250.3150">
    <property type="match status" value="1"/>
</dbReference>
<dbReference type="Gene3D" id="2.70.70.10">
    <property type="entry name" value="Glucose Permease (Domain IIA)"/>
    <property type="match status" value="1"/>
</dbReference>
<dbReference type="InterPro" id="IPR050570">
    <property type="entry name" value="Cell_wall_metabolism_enzyme"/>
</dbReference>
<dbReference type="GO" id="GO:0004222">
    <property type="term" value="F:metalloendopeptidase activity"/>
    <property type="evidence" value="ECO:0007669"/>
    <property type="project" value="TreeGrafter"/>
</dbReference>
<dbReference type="SUPFAM" id="SSF51261">
    <property type="entry name" value="Duplicated hybrid motif"/>
    <property type="match status" value="1"/>
</dbReference>
<accession>A0A289G7F0</accession>
<dbReference type="EMBL" id="CP034672">
    <property type="protein sequence ID" value="AZS25156.1"/>
    <property type="molecule type" value="Genomic_DNA"/>
</dbReference>
<dbReference type="PANTHER" id="PTHR21666">
    <property type="entry name" value="PEPTIDASE-RELATED"/>
    <property type="match status" value="1"/>
</dbReference>
<organism evidence="4 5">
    <name type="scientific">Vibrio anguillarum</name>
    <name type="common">Listonella anguillarum</name>
    <dbReference type="NCBI Taxonomy" id="55601"/>
    <lineage>
        <taxon>Bacteria</taxon>
        <taxon>Pseudomonadati</taxon>
        <taxon>Pseudomonadota</taxon>
        <taxon>Gammaproteobacteria</taxon>
        <taxon>Vibrionales</taxon>
        <taxon>Vibrionaceae</taxon>
        <taxon>Vibrio</taxon>
    </lineage>
</organism>
<dbReference type="AlphaFoldDB" id="A0A289G7F0"/>
<evidence type="ECO:0000313" key="5">
    <source>
        <dbReference type="Proteomes" id="UP000256923"/>
    </source>
</evidence>